<protein>
    <submittedName>
        <fullName evidence="1">Uncharacterized protein</fullName>
    </submittedName>
</protein>
<comment type="caution">
    <text evidence="1">The sequence shown here is derived from an EMBL/GenBank/DDBJ whole genome shotgun (WGS) entry which is preliminary data.</text>
</comment>
<evidence type="ECO:0000313" key="1">
    <source>
        <dbReference type="EMBL" id="KAE9528613.1"/>
    </source>
</evidence>
<gene>
    <name evidence="1" type="ORF">AGLY_012188</name>
</gene>
<keyword evidence="2" id="KW-1185">Reference proteome</keyword>
<organism evidence="1 2">
    <name type="scientific">Aphis glycines</name>
    <name type="common">Soybean aphid</name>
    <dbReference type="NCBI Taxonomy" id="307491"/>
    <lineage>
        <taxon>Eukaryota</taxon>
        <taxon>Metazoa</taxon>
        <taxon>Ecdysozoa</taxon>
        <taxon>Arthropoda</taxon>
        <taxon>Hexapoda</taxon>
        <taxon>Insecta</taxon>
        <taxon>Pterygota</taxon>
        <taxon>Neoptera</taxon>
        <taxon>Paraneoptera</taxon>
        <taxon>Hemiptera</taxon>
        <taxon>Sternorrhyncha</taxon>
        <taxon>Aphidomorpha</taxon>
        <taxon>Aphidoidea</taxon>
        <taxon>Aphididae</taxon>
        <taxon>Aphidini</taxon>
        <taxon>Aphis</taxon>
        <taxon>Aphis</taxon>
    </lineage>
</organism>
<evidence type="ECO:0000313" key="2">
    <source>
        <dbReference type="Proteomes" id="UP000475862"/>
    </source>
</evidence>
<proteinExistence type="predicted"/>
<sequence>MDLSRSVYLLLTVLRYHENQALNIKNSSINVNKHHINKMITTPSQNILTIMGDHSLHVNRLLLIMCILTRPGVANPNDLAGHFVNTLQSCGPHVLIAAMLRYQCLLSIISEPQSQLITVKLLNSGHSRSLNLECSLFKENNFLNFIKNKCLKGKNRYHAKFNYSESTIERFYCILLNKYIHDYLQSNKITLICELVQSSSSRILMIDLELLLMFYGHYAVEFLCERALLGRHHFGLTCVLFASLVVSTGLLRFRSMTEPLDIEIKLQKLNRNARKLGRDSREETWRAVLRLYNSRFEII</sequence>
<accession>A0A6G0T9E0</accession>
<dbReference type="Proteomes" id="UP000475862">
    <property type="component" value="Unassembled WGS sequence"/>
</dbReference>
<dbReference type="EMBL" id="VYZN01000048">
    <property type="protein sequence ID" value="KAE9528613.1"/>
    <property type="molecule type" value="Genomic_DNA"/>
</dbReference>
<reference evidence="1 2" key="1">
    <citation type="submission" date="2019-08" db="EMBL/GenBank/DDBJ databases">
        <title>The genome of the soybean aphid Biotype 1, its phylome, world population structure and adaptation to the North American continent.</title>
        <authorList>
            <person name="Giordano R."/>
            <person name="Donthu R.K."/>
            <person name="Hernandez A.G."/>
            <person name="Wright C.L."/>
            <person name="Zimin A.V."/>
        </authorList>
    </citation>
    <scope>NUCLEOTIDE SEQUENCE [LARGE SCALE GENOMIC DNA]</scope>
    <source>
        <tissue evidence="1">Whole aphids</tissue>
    </source>
</reference>
<dbReference type="AlphaFoldDB" id="A0A6G0T9E0"/>
<name>A0A6G0T9E0_APHGL</name>